<evidence type="ECO:0000313" key="1">
    <source>
        <dbReference type="EMBL" id="MBX60470.1"/>
    </source>
</evidence>
<organism evidence="1">
    <name type="scientific">Rhizophora mucronata</name>
    <name type="common">Asiatic mangrove</name>
    <dbReference type="NCBI Taxonomy" id="61149"/>
    <lineage>
        <taxon>Eukaryota</taxon>
        <taxon>Viridiplantae</taxon>
        <taxon>Streptophyta</taxon>
        <taxon>Embryophyta</taxon>
        <taxon>Tracheophyta</taxon>
        <taxon>Spermatophyta</taxon>
        <taxon>Magnoliopsida</taxon>
        <taxon>eudicotyledons</taxon>
        <taxon>Gunneridae</taxon>
        <taxon>Pentapetalae</taxon>
        <taxon>rosids</taxon>
        <taxon>fabids</taxon>
        <taxon>Malpighiales</taxon>
        <taxon>Rhizophoraceae</taxon>
        <taxon>Rhizophora</taxon>
    </lineage>
</organism>
<sequence length="25" mass="2546">MRGGARDTPDGASHYSSIAISLAIV</sequence>
<accession>A0A2P2Q0E8</accession>
<name>A0A2P2Q0E8_RHIMU</name>
<dbReference type="EMBL" id="GGEC01079986">
    <property type="protein sequence ID" value="MBX60470.1"/>
    <property type="molecule type" value="Transcribed_RNA"/>
</dbReference>
<reference evidence="1" key="1">
    <citation type="submission" date="2018-02" db="EMBL/GenBank/DDBJ databases">
        <title>Rhizophora mucronata_Transcriptome.</title>
        <authorList>
            <person name="Meera S.P."/>
            <person name="Sreeshan A."/>
            <person name="Augustine A."/>
        </authorList>
    </citation>
    <scope>NUCLEOTIDE SEQUENCE</scope>
    <source>
        <tissue evidence="1">Leaf</tissue>
    </source>
</reference>
<proteinExistence type="predicted"/>
<protein>
    <submittedName>
        <fullName evidence="1">Uncharacterized protein</fullName>
    </submittedName>
</protein>
<dbReference type="AlphaFoldDB" id="A0A2P2Q0E8"/>